<dbReference type="Pfam" id="PF00005">
    <property type="entry name" value="ABC_tran"/>
    <property type="match status" value="1"/>
</dbReference>
<keyword evidence="2" id="KW-0813">Transport</keyword>
<dbReference type="InterPro" id="IPR027417">
    <property type="entry name" value="P-loop_NTPase"/>
</dbReference>
<evidence type="ECO:0000259" key="10">
    <source>
        <dbReference type="PROSITE" id="PS50893"/>
    </source>
</evidence>
<dbReference type="Proteomes" id="UP000682733">
    <property type="component" value="Unassembled WGS sequence"/>
</dbReference>
<dbReference type="GO" id="GO:0016020">
    <property type="term" value="C:membrane"/>
    <property type="evidence" value="ECO:0007669"/>
    <property type="project" value="UniProtKB-SubCell"/>
</dbReference>
<dbReference type="InterPro" id="IPR003439">
    <property type="entry name" value="ABC_transporter-like_ATP-bd"/>
</dbReference>
<dbReference type="EMBL" id="CAJOBA010001690">
    <property type="protein sequence ID" value="CAF3609627.1"/>
    <property type="molecule type" value="Genomic_DNA"/>
</dbReference>
<gene>
    <name evidence="12" type="ORF">OVA965_LOCUS5857</name>
    <name evidence="13" type="ORF">TMI583_LOCUS5854</name>
</gene>
<dbReference type="GO" id="GO:0015421">
    <property type="term" value="F:ABC-type oligopeptide transporter activity"/>
    <property type="evidence" value="ECO:0007669"/>
    <property type="project" value="TreeGrafter"/>
</dbReference>
<evidence type="ECO:0000256" key="7">
    <source>
        <dbReference type="ARBA" id="ARBA00023136"/>
    </source>
</evidence>
<name>A0A8S2D7W4_9BILA</name>
<comment type="similarity">
    <text evidence="8">Belongs to the ABC transporter superfamily. ABCB family. Heavy Metal importer (TC 3.A.1.210) subfamily.</text>
</comment>
<proteinExistence type="inferred from homology"/>
<evidence type="ECO:0000256" key="1">
    <source>
        <dbReference type="ARBA" id="ARBA00004141"/>
    </source>
</evidence>
<evidence type="ECO:0000313" key="14">
    <source>
        <dbReference type="Proteomes" id="UP000677228"/>
    </source>
</evidence>
<accession>A0A8S2D7W4</accession>
<evidence type="ECO:0000256" key="6">
    <source>
        <dbReference type="ARBA" id="ARBA00022989"/>
    </source>
</evidence>
<evidence type="ECO:0000256" key="4">
    <source>
        <dbReference type="ARBA" id="ARBA00022741"/>
    </source>
</evidence>
<feature type="transmembrane region" description="Helical" evidence="9">
    <location>
        <begin position="6"/>
        <end position="26"/>
    </location>
</feature>
<keyword evidence="5" id="KW-0067">ATP-binding</keyword>
<organism evidence="12 14">
    <name type="scientific">Didymodactylos carnosus</name>
    <dbReference type="NCBI Taxonomy" id="1234261"/>
    <lineage>
        <taxon>Eukaryota</taxon>
        <taxon>Metazoa</taxon>
        <taxon>Spiralia</taxon>
        <taxon>Gnathifera</taxon>
        <taxon>Rotifera</taxon>
        <taxon>Eurotatoria</taxon>
        <taxon>Bdelloidea</taxon>
        <taxon>Philodinida</taxon>
        <taxon>Philodinidae</taxon>
        <taxon>Didymodactylos</taxon>
    </lineage>
</organism>
<evidence type="ECO:0008006" key="15">
    <source>
        <dbReference type="Google" id="ProtNLM"/>
    </source>
</evidence>
<dbReference type="AlphaFoldDB" id="A0A8S2D7W4"/>
<dbReference type="PANTHER" id="PTHR43394:SF1">
    <property type="entry name" value="ATP-BINDING CASSETTE SUB-FAMILY B MEMBER 10, MITOCHONDRIAL"/>
    <property type="match status" value="1"/>
</dbReference>
<dbReference type="InterPro" id="IPR003593">
    <property type="entry name" value="AAA+_ATPase"/>
</dbReference>
<dbReference type="SMART" id="SM00382">
    <property type="entry name" value="AAA"/>
    <property type="match status" value="1"/>
</dbReference>
<keyword evidence="4" id="KW-0547">Nucleotide-binding</keyword>
<evidence type="ECO:0000256" key="5">
    <source>
        <dbReference type="ARBA" id="ARBA00022840"/>
    </source>
</evidence>
<dbReference type="InterPro" id="IPR036640">
    <property type="entry name" value="ABC1_TM_sf"/>
</dbReference>
<dbReference type="PROSITE" id="PS50929">
    <property type="entry name" value="ABC_TM1F"/>
    <property type="match status" value="1"/>
</dbReference>
<evidence type="ECO:0000256" key="2">
    <source>
        <dbReference type="ARBA" id="ARBA00022448"/>
    </source>
</evidence>
<sequence length="422" mass="46600">MLLAAAATVFQILAPGVISMLFIVKISQKHFTNRQRELGNITGHIEEVYAGQTIVKMFGAEEKERRAFAKINRALYTSERRSQFLSGITIPMMQFFSNFSYVIVFIVGTIMVFDQTISIGTMVAFLIYARLMGQPVAQLGQVASGLQAGGAACGRVFTLLGQKEVLDETNKPQQLVSNSVKGSVEFDHVSFGYDPDRKIINDFSLRVEPGQKVAIVGPTGAGKTTIVNLLMRFYELNGGTIKIDGIPHTDISTANLRDQFAMVLQDTWIFHGTVRENIVYDAGEVSEALIESACRTVGLDHFIHTLDHGYDSILKENSAISVGQRQLVTIARAMVKNAPLLILDEATSSVDTRTEKLIQEAMDRLMHGRTSFIIAHRLSTIKNADLIIVMKDGTIAESGSHEVLLTKNGHYAQMYNSQFSEE</sequence>
<dbReference type="PANTHER" id="PTHR43394">
    <property type="entry name" value="ATP-DEPENDENT PERMEASE MDL1, MITOCHONDRIAL"/>
    <property type="match status" value="1"/>
</dbReference>
<keyword evidence="3 9" id="KW-0812">Transmembrane</keyword>
<dbReference type="SUPFAM" id="SSF90123">
    <property type="entry name" value="ABC transporter transmembrane region"/>
    <property type="match status" value="1"/>
</dbReference>
<dbReference type="GO" id="GO:0016887">
    <property type="term" value="F:ATP hydrolysis activity"/>
    <property type="evidence" value="ECO:0007669"/>
    <property type="project" value="InterPro"/>
</dbReference>
<reference evidence="12" key="1">
    <citation type="submission" date="2021-02" db="EMBL/GenBank/DDBJ databases">
        <authorList>
            <person name="Nowell W R."/>
        </authorList>
    </citation>
    <scope>NUCLEOTIDE SEQUENCE</scope>
</reference>
<keyword evidence="7 9" id="KW-0472">Membrane</keyword>
<dbReference type="FunFam" id="3.40.50.300:FF:000287">
    <property type="entry name" value="Multidrug ABC transporter ATP-binding protein"/>
    <property type="match status" value="1"/>
</dbReference>
<dbReference type="CDD" id="cd03254">
    <property type="entry name" value="ABCC_Glucan_exporter_like"/>
    <property type="match status" value="1"/>
</dbReference>
<feature type="domain" description="ABC transmembrane type-1" evidence="11">
    <location>
        <begin position="12"/>
        <end position="148"/>
    </location>
</feature>
<evidence type="ECO:0000256" key="8">
    <source>
        <dbReference type="ARBA" id="ARBA00024363"/>
    </source>
</evidence>
<dbReference type="PROSITE" id="PS00211">
    <property type="entry name" value="ABC_TRANSPORTER_1"/>
    <property type="match status" value="1"/>
</dbReference>
<evidence type="ECO:0000313" key="13">
    <source>
        <dbReference type="EMBL" id="CAF3609627.1"/>
    </source>
</evidence>
<dbReference type="InterPro" id="IPR011527">
    <property type="entry name" value="ABC1_TM_dom"/>
</dbReference>
<dbReference type="PROSITE" id="PS50893">
    <property type="entry name" value="ABC_TRANSPORTER_2"/>
    <property type="match status" value="1"/>
</dbReference>
<dbReference type="InterPro" id="IPR017871">
    <property type="entry name" value="ABC_transporter-like_CS"/>
</dbReference>
<dbReference type="Gene3D" id="1.20.1560.10">
    <property type="entry name" value="ABC transporter type 1, transmembrane domain"/>
    <property type="match status" value="1"/>
</dbReference>
<feature type="domain" description="ABC transporter" evidence="10">
    <location>
        <begin position="184"/>
        <end position="417"/>
    </location>
</feature>
<dbReference type="InterPro" id="IPR039421">
    <property type="entry name" value="Type_1_exporter"/>
</dbReference>
<feature type="transmembrane region" description="Helical" evidence="9">
    <location>
        <begin position="101"/>
        <end position="128"/>
    </location>
</feature>
<evidence type="ECO:0000259" key="11">
    <source>
        <dbReference type="PROSITE" id="PS50929"/>
    </source>
</evidence>
<evidence type="ECO:0000313" key="12">
    <source>
        <dbReference type="EMBL" id="CAF0825180.1"/>
    </source>
</evidence>
<evidence type="ECO:0000256" key="9">
    <source>
        <dbReference type="SAM" id="Phobius"/>
    </source>
</evidence>
<dbReference type="SUPFAM" id="SSF52540">
    <property type="entry name" value="P-loop containing nucleoside triphosphate hydrolases"/>
    <property type="match status" value="1"/>
</dbReference>
<comment type="subcellular location">
    <subcellularLocation>
        <location evidence="1">Membrane</location>
        <topology evidence="1">Multi-pass membrane protein</topology>
    </subcellularLocation>
</comment>
<dbReference type="EMBL" id="CAJNOK010001690">
    <property type="protein sequence ID" value="CAF0825180.1"/>
    <property type="molecule type" value="Genomic_DNA"/>
</dbReference>
<dbReference type="GO" id="GO:0005524">
    <property type="term" value="F:ATP binding"/>
    <property type="evidence" value="ECO:0007669"/>
    <property type="project" value="UniProtKB-KW"/>
</dbReference>
<keyword evidence="6 9" id="KW-1133">Transmembrane helix</keyword>
<dbReference type="Pfam" id="PF00664">
    <property type="entry name" value="ABC_membrane"/>
    <property type="match status" value="1"/>
</dbReference>
<dbReference type="Gene3D" id="3.40.50.300">
    <property type="entry name" value="P-loop containing nucleotide triphosphate hydrolases"/>
    <property type="match status" value="1"/>
</dbReference>
<evidence type="ECO:0000256" key="3">
    <source>
        <dbReference type="ARBA" id="ARBA00022692"/>
    </source>
</evidence>
<dbReference type="Proteomes" id="UP000677228">
    <property type="component" value="Unassembled WGS sequence"/>
</dbReference>
<comment type="caution">
    <text evidence="12">The sequence shown here is derived from an EMBL/GenBank/DDBJ whole genome shotgun (WGS) entry which is preliminary data.</text>
</comment>
<protein>
    <recommendedName>
        <fullName evidence="15">ABC transporter</fullName>
    </recommendedName>
</protein>